<protein>
    <submittedName>
        <fullName evidence="2">DUF4400 domain-containing protein</fullName>
    </submittedName>
</protein>
<gene>
    <name evidence="2" type="ORF">HW932_14755</name>
</gene>
<evidence type="ECO:0000313" key="3">
    <source>
        <dbReference type="Proteomes" id="UP000592294"/>
    </source>
</evidence>
<keyword evidence="1" id="KW-0812">Transmembrane</keyword>
<comment type="caution">
    <text evidence="2">The sequence shown here is derived from an EMBL/GenBank/DDBJ whole genome shotgun (WGS) entry which is preliminary data.</text>
</comment>
<feature type="transmembrane region" description="Helical" evidence="1">
    <location>
        <begin position="160"/>
        <end position="179"/>
    </location>
</feature>
<keyword evidence="3" id="KW-1185">Reference proteome</keyword>
<reference evidence="2 3" key="1">
    <citation type="submission" date="2020-06" db="EMBL/GenBank/DDBJ databases">
        <title>Whole-genome sequence of Allochromatium humboldtianum DSM 21881, type strain.</title>
        <authorList>
            <person name="Kyndt J.A."/>
            <person name="Meyer T.E."/>
        </authorList>
    </citation>
    <scope>NUCLEOTIDE SEQUENCE [LARGE SCALE GENOMIC DNA]</scope>
    <source>
        <strain evidence="2 3">DSM 21881</strain>
    </source>
</reference>
<dbReference type="Proteomes" id="UP000592294">
    <property type="component" value="Unassembled WGS sequence"/>
</dbReference>
<keyword evidence="1" id="KW-0472">Membrane</keyword>
<dbReference type="RefSeq" id="WP_176977260.1">
    <property type="nucleotide sequence ID" value="NZ_JABZEO010000010.1"/>
</dbReference>
<feature type="transmembrane region" description="Helical" evidence="1">
    <location>
        <begin position="185"/>
        <end position="202"/>
    </location>
</feature>
<organism evidence="2 3">
    <name type="scientific">Allochromatium humboldtianum</name>
    <dbReference type="NCBI Taxonomy" id="504901"/>
    <lineage>
        <taxon>Bacteria</taxon>
        <taxon>Pseudomonadati</taxon>
        <taxon>Pseudomonadota</taxon>
        <taxon>Gammaproteobacteria</taxon>
        <taxon>Chromatiales</taxon>
        <taxon>Chromatiaceae</taxon>
        <taxon>Allochromatium</taxon>
    </lineage>
</organism>
<evidence type="ECO:0000256" key="1">
    <source>
        <dbReference type="SAM" id="Phobius"/>
    </source>
</evidence>
<accession>A0A850RHA7</accession>
<feature type="transmembrane region" description="Helical" evidence="1">
    <location>
        <begin position="12"/>
        <end position="33"/>
    </location>
</feature>
<dbReference type="AlphaFoldDB" id="A0A850RHA7"/>
<dbReference type="Pfam" id="PF14348">
    <property type="entry name" value="DtrJ-like"/>
    <property type="match status" value="1"/>
</dbReference>
<evidence type="ECO:0000313" key="2">
    <source>
        <dbReference type="EMBL" id="NVZ10522.1"/>
    </source>
</evidence>
<name>A0A850RHA7_9GAMM</name>
<dbReference type="EMBL" id="JABZEO010000010">
    <property type="protein sequence ID" value="NVZ10522.1"/>
    <property type="molecule type" value="Genomic_DNA"/>
</dbReference>
<proteinExistence type="predicted"/>
<dbReference type="InterPro" id="IPR022266">
    <property type="entry name" value="DtrJ-like"/>
</dbReference>
<sequence length="209" mass="22371">MAESANREASAVLTLLRWGLLLLILGAFGVLWLPPSWPAQVIALEQHWSGHLLGAATRDAVHEQAVRWAARSAGTGETALTLELGAWLGLDSQAWGAGWSAERQALLQGLHALFLWRLARLAAWGPALLMLLAGAVLDGHWRWRIGQCGFDYPSPIGRQASLIGVGGLILALGLELALPLPLHPVLLPVAVMGACVLIATGLRHRPKQL</sequence>
<feature type="transmembrane region" description="Helical" evidence="1">
    <location>
        <begin position="121"/>
        <end position="139"/>
    </location>
</feature>
<keyword evidence="1" id="KW-1133">Transmembrane helix</keyword>